<evidence type="ECO:0000313" key="3">
    <source>
        <dbReference type="Proteomes" id="UP000371977"/>
    </source>
</evidence>
<dbReference type="Pfam" id="PF06207">
    <property type="entry name" value="DUF1002"/>
    <property type="match status" value="1"/>
</dbReference>
<dbReference type="Proteomes" id="UP000371977">
    <property type="component" value="Unassembled WGS sequence"/>
</dbReference>
<protein>
    <submittedName>
        <fullName evidence="2">DUF1002 domain-containing protein</fullName>
    </submittedName>
</protein>
<dbReference type="EMBL" id="SDGZ01000014">
    <property type="protein sequence ID" value="TYC49544.1"/>
    <property type="molecule type" value="Genomic_DNA"/>
</dbReference>
<dbReference type="OrthoDB" id="9810153at2"/>
<feature type="chain" id="PRO_5025461568" evidence="1">
    <location>
        <begin position="37"/>
        <end position="344"/>
    </location>
</feature>
<dbReference type="AlphaFoldDB" id="A0A6C2C6S9"/>
<accession>A0A6C2C6S9</accession>
<dbReference type="InterPro" id="IPR009343">
    <property type="entry name" value="DUF1002"/>
</dbReference>
<evidence type="ECO:0000256" key="1">
    <source>
        <dbReference type="SAM" id="SignalP"/>
    </source>
</evidence>
<name>A0A6C2C6S9_9LACO</name>
<sequence>MKSKNLIASVLIAASLTTAVSTVVTISGSMITTAFADSTSTASSDSSAASSSATQIHNLSKSYVVYGAGASQQSTLKTILGVTDNYEQLTTTGADAQQYLGLSGVADSAMISSVAVAPAEPGSGILVNIKDFNGKNNISQVTSQQYSMAATMAGVKDVIITVSANQAVSGEAALAGVYKALEADGATLDSANTEAANNVMNATQDAINANSGDSSYAGKLTSAVTKTAGEVAQKKQDGQTITINIIVNQLNINLNKQGIADETSSTQVQNIATALKDVADAPISNSSAFVTQAKDLAGRLSSSVGNVMAQAKDFANSADVKQAANWFITNIWNPVVSWFQSIFG</sequence>
<reference evidence="2 3" key="1">
    <citation type="submission" date="2019-01" db="EMBL/GenBank/DDBJ databases">
        <title>Weissella sp. nov., a novel lactic acid bacterium isolated from animal feces.</title>
        <authorList>
            <person name="Wang L.-T."/>
        </authorList>
    </citation>
    <scope>NUCLEOTIDE SEQUENCE [LARGE SCALE GENOMIC DNA]</scope>
    <source>
        <strain evidence="2 3">8H-2</strain>
    </source>
</reference>
<proteinExistence type="predicted"/>
<gene>
    <name evidence="2" type="ORF">ESZ50_05190</name>
</gene>
<dbReference type="RefSeq" id="WP_148622535.1">
    <property type="nucleotide sequence ID" value="NZ_SDGZ01000014.1"/>
</dbReference>
<evidence type="ECO:0000313" key="2">
    <source>
        <dbReference type="EMBL" id="TYC49544.1"/>
    </source>
</evidence>
<keyword evidence="3" id="KW-1185">Reference proteome</keyword>
<feature type="signal peptide" evidence="1">
    <location>
        <begin position="1"/>
        <end position="36"/>
    </location>
</feature>
<keyword evidence="1" id="KW-0732">Signal</keyword>
<comment type="caution">
    <text evidence="2">The sequence shown here is derived from an EMBL/GenBank/DDBJ whole genome shotgun (WGS) entry which is preliminary data.</text>
</comment>
<organism evidence="2 3">
    <name type="scientific">Weissella muntiaci</name>
    <dbReference type="NCBI Taxonomy" id="2508881"/>
    <lineage>
        <taxon>Bacteria</taxon>
        <taxon>Bacillati</taxon>
        <taxon>Bacillota</taxon>
        <taxon>Bacilli</taxon>
        <taxon>Lactobacillales</taxon>
        <taxon>Lactobacillaceae</taxon>
        <taxon>Weissella</taxon>
    </lineage>
</organism>